<dbReference type="InterPro" id="IPR006119">
    <property type="entry name" value="Resolv_N"/>
</dbReference>
<keyword evidence="3" id="KW-1185">Reference proteome</keyword>
<dbReference type="EMBL" id="JAGGKN010000006">
    <property type="protein sequence ID" value="MBP1952772.1"/>
    <property type="molecule type" value="Genomic_DNA"/>
</dbReference>
<dbReference type="Pfam" id="PF00239">
    <property type="entry name" value="Resolvase"/>
    <property type="match status" value="1"/>
</dbReference>
<accession>A0ABS4HQY1</accession>
<proteinExistence type="predicted"/>
<dbReference type="Proteomes" id="UP001519348">
    <property type="component" value="Unassembled WGS sequence"/>
</dbReference>
<feature type="domain" description="Resolvase/invertase-type recombinase catalytic" evidence="1">
    <location>
        <begin position="1"/>
        <end position="42"/>
    </location>
</feature>
<evidence type="ECO:0000313" key="2">
    <source>
        <dbReference type="EMBL" id="MBP1952772.1"/>
    </source>
</evidence>
<dbReference type="SUPFAM" id="SSF53041">
    <property type="entry name" value="Resolvase-like"/>
    <property type="match status" value="1"/>
</dbReference>
<organism evidence="2 3">
    <name type="scientific">Jeotgalicoccus aerolatus</name>
    <dbReference type="NCBI Taxonomy" id="709510"/>
    <lineage>
        <taxon>Bacteria</taxon>
        <taxon>Bacillati</taxon>
        <taxon>Bacillota</taxon>
        <taxon>Bacilli</taxon>
        <taxon>Bacillales</taxon>
        <taxon>Staphylococcaceae</taxon>
        <taxon>Jeotgalicoccus</taxon>
    </lineage>
</organism>
<comment type="caution">
    <text evidence="2">The sequence shown here is derived from an EMBL/GenBank/DDBJ whole genome shotgun (WGS) entry which is preliminary data.</text>
</comment>
<dbReference type="PROSITE" id="PS51736">
    <property type="entry name" value="RECOMBINASES_3"/>
    <property type="match status" value="1"/>
</dbReference>
<dbReference type="InterPro" id="IPR036162">
    <property type="entry name" value="Resolvase-like_N_sf"/>
</dbReference>
<evidence type="ECO:0000313" key="3">
    <source>
        <dbReference type="Proteomes" id="UP001519348"/>
    </source>
</evidence>
<gene>
    <name evidence="2" type="ORF">J2Z27_001853</name>
</gene>
<name>A0ABS4HQY1_9STAP</name>
<evidence type="ECO:0000259" key="1">
    <source>
        <dbReference type="PROSITE" id="PS51736"/>
    </source>
</evidence>
<sequence>MIELSQHLENEKIDFQIIDVNITTKDAMGEMYFTMMSEFAEL</sequence>
<protein>
    <submittedName>
        <fullName evidence="2">DNA invertase Pin-like site-specific DNA recombinase</fullName>
    </submittedName>
</protein>
<reference evidence="2 3" key="1">
    <citation type="submission" date="2021-03" db="EMBL/GenBank/DDBJ databases">
        <title>Genomic Encyclopedia of Type Strains, Phase IV (KMG-IV): sequencing the most valuable type-strain genomes for metagenomic binning, comparative biology and taxonomic classification.</title>
        <authorList>
            <person name="Goeker M."/>
        </authorList>
    </citation>
    <scope>NUCLEOTIDE SEQUENCE [LARGE SCALE GENOMIC DNA]</scope>
    <source>
        <strain evidence="2 3">DSM 22420</strain>
    </source>
</reference>